<evidence type="ECO:0000256" key="1">
    <source>
        <dbReference type="SAM" id="MobiDB-lite"/>
    </source>
</evidence>
<proteinExistence type="predicted"/>
<evidence type="ECO:0000313" key="2">
    <source>
        <dbReference type="EMBL" id="MBW0467150.1"/>
    </source>
</evidence>
<accession>A0A9Q3BL92</accession>
<feature type="region of interest" description="Disordered" evidence="1">
    <location>
        <begin position="19"/>
        <end position="49"/>
    </location>
</feature>
<comment type="caution">
    <text evidence="2">The sequence shown here is derived from an EMBL/GenBank/DDBJ whole genome shotgun (WGS) entry which is preliminary data.</text>
</comment>
<dbReference type="InterPro" id="IPR016197">
    <property type="entry name" value="Chromo-like_dom_sf"/>
</dbReference>
<dbReference type="EMBL" id="AVOT02001501">
    <property type="protein sequence ID" value="MBW0467150.1"/>
    <property type="molecule type" value="Genomic_DNA"/>
</dbReference>
<sequence length="100" mass="11778">MGNNAVEVKISEEFSRKHPVMPDSLVNPYHQTDEEKFSKRKEAPSSEKLIEQDSLGPVKRILRSVKIEINGKDHRQYLVRFKSQAEDRDKWFPEQDIPDR</sequence>
<feature type="compositionally biased region" description="Basic and acidic residues" evidence="1">
    <location>
        <begin position="31"/>
        <end position="49"/>
    </location>
</feature>
<keyword evidence="3" id="KW-1185">Reference proteome</keyword>
<protein>
    <recommendedName>
        <fullName evidence="4">Chromo domain-containing protein</fullName>
    </recommendedName>
</protein>
<evidence type="ECO:0000313" key="3">
    <source>
        <dbReference type="Proteomes" id="UP000765509"/>
    </source>
</evidence>
<dbReference type="Proteomes" id="UP000765509">
    <property type="component" value="Unassembled WGS sequence"/>
</dbReference>
<dbReference type="AlphaFoldDB" id="A0A9Q3BL92"/>
<evidence type="ECO:0008006" key="4">
    <source>
        <dbReference type="Google" id="ProtNLM"/>
    </source>
</evidence>
<dbReference type="OrthoDB" id="3929326at2759"/>
<dbReference type="SUPFAM" id="SSF54160">
    <property type="entry name" value="Chromo domain-like"/>
    <property type="match status" value="1"/>
</dbReference>
<organism evidence="2 3">
    <name type="scientific">Austropuccinia psidii MF-1</name>
    <dbReference type="NCBI Taxonomy" id="1389203"/>
    <lineage>
        <taxon>Eukaryota</taxon>
        <taxon>Fungi</taxon>
        <taxon>Dikarya</taxon>
        <taxon>Basidiomycota</taxon>
        <taxon>Pucciniomycotina</taxon>
        <taxon>Pucciniomycetes</taxon>
        <taxon>Pucciniales</taxon>
        <taxon>Sphaerophragmiaceae</taxon>
        <taxon>Austropuccinia</taxon>
    </lineage>
</organism>
<gene>
    <name evidence="2" type="ORF">O181_006865</name>
</gene>
<reference evidence="2" key="1">
    <citation type="submission" date="2021-03" db="EMBL/GenBank/DDBJ databases">
        <title>Draft genome sequence of rust myrtle Austropuccinia psidii MF-1, a brazilian biotype.</title>
        <authorList>
            <person name="Quecine M.C."/>
            <person name="Pachon D.M.R."/>
            <person name="Bonatelli M.L."/>
            <person name="Correr F.H."/>
            <person name="Franceschini L.M."/>
            <person name="Leite T.F."/>
            <person name="Margarido G.R.A."/>
            <person name="Almeida C.A."/>
            <person name="Ferrarezi J.A."/>
            <person name="Labate C.A."/>
        </authorList>
    </citation>
    <scope>NUCLEOTIDE SEQUENCE</scope>
    <source>
        <strain evidence="2">MF-1</strain>
    </source>
</reference>
<name>A0A9Q3BL92_9BASI</name>